<sequence length="121" mass="13062">MKNILRKPGLLGLALILSITLALMSAYIERVGPEKASYGNLCGPTGSDQCYKPVLKGGFPFPFLFDTPGVSVERQLSFGEDKLRVDALVANIAVYCGLLILMVWLLRNAAGRFAQAVASDE</sequence>
<dbReference type="RefSeq" id="WP_223465504.1">
    <property type="nucleotide sequence ID" value="NZ_JAFBIL020000001.1"/>
</dbReference>
<dbReference type="EMBL" id="JAFBIL020000001">
    <property type="protein sequence ID" value="MBZ2206264.1"/>
    <property type="molecule type" value="Genomic_DNA"/>
</dbReference>
<protein>
    <submittedName>
        <fullName evidence="2">Uncharacterized protein</fullName>
    </submittedName>
</protein>
<dbReference type="Proteomes" id="UP000809349">
    <property type="component" value="Unassembled WGS sequence"/>
</dbReference>
<evidence type="ECO:0000313" key="2">
    <source>
        <dbReference type="EMBL" id="MBZ2206264.1"/>
    </source>
</evidence>
<name>A0ABS7SJH5_9BURK</name>
<evidence type="ECO:0000256" key="1">
    <source>
        <dbReference type="SAM" id="Phobius"/>
    </source>
</evidence>
<keyword evidence="1" id="KW-0812">Transmembrane</keyword>
<evidence type="ECO:0000313" key="3">
    <source>
        <dbReference type="Proteomes" id="UP000809349"/>
    </source>
</evidence>
<feature type="transmembrane region" description="Helical" evidence="1">
    <location>
        <begin position="87"/>
        <end position="106"/>
    </location>
</feature>
<reference evidence="2 3" key="1">
    <citation type="submission" date="2021-08" db="EMBL/GenBank/DDBJ databases">
        <title>Massilia sp. R798.</title>
        <authorList>
            <person name="Baek J.H."/>
            <person name="Jung H.S."/>
            <person name="Kim K.R."/>
            <person name="Jeon C.O."/>
        </authorList>
    </citation>
    <scope>NUCLEOTIDE SEQUENCE [LARGE SCALE GENOMIC DNA]</scope>
    <source>
        <strain evidence="2 3">R798</strain>
    </source>
</reference>
<comment type="caution">
    <text evidence="2">The sequence shown here is derived from an EMBL/GenBank/DDBJ whole genome shotgun (WGS) entry which is preliminary data.</text>
</comment>
<gene>
    <name evidence="2" type="ORF">I4X03_003205</name>
</gene>
<keyword evidence="1" id="KW-1133">Transmembrane helix</keyword>
<proteinExistence type="predicted"/>
<keyword evidence="3" id="KW-1185">Reference proteome</keyword>
<keyword evidence="1" id="KW-0472">Membrane</keyword>
<accession>A0ABS7SJH5</accession>
<organism evidence="2 3">
    <name type="scientific">Massilia soli</name>
    <dbReference type="NCBI Taxonomy" id="2792854"/>
    <lineage>
        <taxon>Bacteria</taxon>
        <taxon>Pseudomonadati</taxon>
        <taxon>Pseudomonadota</taxon>
        <taxon>Betaproteobacteria</taxon>
        <taxon>Burkholderiales</taxon>
        <taxon>Oxalobacteraceae</taxon>
        <taxon>Telluria group</taxon>
        <taxon>Massilia</taxon>
    </lineage>
</organism>